<evidence type="ECO:0000313" key="2">
    <source>
        <dbReference type="Proteomes" id="UP001057402"/>
    </source>
</evidence>
<organism evidence="1 2">
    <name type="scientific">Melastoma candidum</name>
    <dbReference type="NCBI Taxonomy" id="119954"/>
    <lineage>
        <taxon>Eukaryota</taxon>
        <taxon>Viridiplantae</taxon>
        <taxon>Streptophyta</taxon>
        <taxon>Embryophyta</taxon>
        <taxon>Tracheophyta</taxon>
        <taxon>Spermatophyta</taxon>
        <taxon>Magnoliopsida</taxon>
        <taxon>eudicotyledons</taxon>
        <taxon>Gunneridae</taxon>
        <taxon>Pentapetalae</taxon>
        <taxon>rosids</taxon>
        <taxon>malvids</taxon>
        <taxon>Myrtales</taxon>
        <taxon>Melastomataceae</taxon>
        <taxon>Melastomatoideae</taxon>
        <taxon>Melastomateae</taxon>
        <taxon>Melastoma</taxon>
    </lineage>
</organism>
<keyword evidence="2" id="KW-1185">Reference proteome</keyword>
<dbReference type="EMBL" id="CM042883">
    <property type="protein sequence ID" value="KAI4378494.1"/>
    <property type="molecule type" value="Genomic_DNA"/>
</dbReference>
<name>A0ACB9RI08_9MYRT</name>
<evidence type="ECO:0000313" key="1">
    <source>
        <dbReference type="EMBL" id="KAI4378494.1"/>
    </source>
</evidence>
<reference evidence="2" key="1">
    <citation type="journal article" date="2023" name="Front. Plant Sci.">
        <title>Chromosomal-level genome assembly of Melastoma candidum provides insights into trichome evolution.</title>
        <authorList>
            <person name="Zhong Y."/>
            <person name="Wu W."/>
            <person name="Sun C."/>
            <person name="Zou P."/>
            <person name="Liu Y."/>
            <person name="Dai S."/>
            <person name="Zhou R."/>
        </authorList>
    </citation>
    <scope>NUCLEOTIDE SEQUENCE [LARGE SCALE GENOMIC DNA]</scope>
</reference>
<gene>
    <name evidence="1" type="ORF">MLD38_015965</name>
</gene>
<comment type="caution">
    <text evidence="1">The sequence shown here is derived from an EMBL/GenBank/DDBJ whole genome shotgun (WGS) entry which is preliminary data.</text>
</comment>
<dbReference type="Proteomes" id="UP001057402">
    <property type="component" value="Chromosome 4"/>
</dbReference>
<protein>
    <submittedName>
        <fullName evidence="1">Uncharacterized protein</fullName>
    </submittedName>
</protein>
<accession>A0ACB9RI08</accession>
<sequence length="436" mass="50262">MPAGHGLRSRTRDLFSRPFRKKGYIPLSTYLRTYKIGDYVDVKVNGAIHKGMPHKFYHGRTGSVWNVTKRAIGVEINKQVGNRIIRKRIHVRVEHVQPSRCNEDFQLRKKKNDQLKAEAKAIGKVISTKRQPEGPKPGFMVEGLCFIIALLFLLFYDMMRLGFSGEPWKKFCAELNVEINLLFGNWQYILGGIVFQYIHGLAARGVRYLHRPGPVLPDLCFFLIPELGPQNAYISESTFGVIFFSFFLWTFHPFVYQNKKIYTVLLWCRVLAYLVASQILRILTFYATQLPGQMITATRAQSFPGYHHHELFPRGVFYGCGDLIFSSDMIFTLVFVSTYHQYGTKRFIKQCGWLLAVIQSVLIIASHKHYTVDIVVAWYTVNLVIFFINKKFPELRDRSVSSQQLLPVISKDKEVKSKEDQYNSVNGIATTNGVHR</sequence>
<proteinExistence type="predicted"/>